<dbReference type="Gene3D" id="3.20.20.80">
    <property type="entry name" value="Glycosidases"/>
    <property type="match status" value="1"/>
</dbReference>
<name>A0A8I0DQ21_9CLOT</name>
<evidence type="ECO:0000256" key="3">
    <source>
        <dbReference type="ARBA" id="ARBA00012556"/>
    </source>
</evidence>
<keyword evidence="9" id="KW-1185">Reference proteome</keyword>
<sequence>MGKKSSFNRVISTAVVTMFSLGMYTVSPESAEKDVITNYSFKSSLDGWTVKGNTNAANWKNSWGYDDSASLGYWSSDNYEVWTEQTITGLENGYYRVEVYTASGGGQEEHYIYANDFGGTGAKTSIPVSDDFRKVVLNFEVTNNQVTLGFYSKGNAGNWSNYDCITIANDENKYTFLKGGDLTMVNWLEDEGAVFYDEEGEARDVFHILAENGFNFVRLRTHNDVGREHGSITNPDYYLPDGYQNTEDLLDLALRSKEMGMQIEVTLNYSDWWPNAGTQEIPSSWRSEIEGLNEEESVAKLEELIYDYTKDIMRKLADQGTTPEFISLGNEMQNGILYPYGSTVNFENLAKFLNAGYRAVKEVSTNTAVAVHLDMAGNTNKYVTFLDNCEKYNVNYDVIGSSYYPFWTKKTVEEIIPWFNDLGEKYQKPILILETGYNWNPTKPDGYPGQLADNGPESHQSSPQGQKEFLDELFNGIRTSEKNWIIGDLYWDPVMIDHEGIGWAMERGQAEDGSEDKAGSNVVSNTTLFDFDGYALRALKSFRDNTEGYTTGMLSGTVVGTGGNKITNANVVIEINGEKYIRKTDKYGNFFMVNLSPCNEVKISVSKNGYGDAQAITEIKIGEVSKVKLEVGSGKIIGKVIDNKGNALEGVKVYSILDGAEFSTFTSDDGSYTLSDIPEGKGYTIYATKEGYADATCEDIDIVNGIVTKDVNFTLLVNSASLSGRVIDEDGKAVVDTTISLEGHNGFKYTANSKEDGSFEISYVNEGNYTMTISKAGYETFVMKDLMVKAEEVISIEDIILNKAFGKIIGVAVDSNNNRLSDVEISISLKNEEKFNTITDENGYFVVDEVIDGDGYTVSAKKDGYGDNKIIDLQVLPSKASEVIMRLSSKISINNGDFDLGNLDGWTVIDENNSASAQDRSKGDNDAPSGKYALSLWNDKPYIAKVSQEVAGIIDGKYELSAYVYNGGNQNKANMYIKDGENIAEFELPKTTYWTKVSMEVWIKNETIEIGFDFDAKSGCWVLIDSVQLNFITAIDYENLEKTIKEYETLIEENYTPNSWNIFKANKEVLSAKIEEVKSIDLSKYTEESSIVLKDELYKALNIEADENAMQEAVDKAILKLDEAIKSLVEKIIEPDVDDEIEDDDSIGDSSKDEEDDKDQNPVIEDTKKKSYYK</sequence>
<dbReference type="Pfam" id="PF07745">
    <property type="entry name" value="Glyco_hydro_53"/>
    <property type="match status" value="1"/>
</dbReference>
<dbReference type="Pfam" id="PF13620">
    <property type="entry name" value="CarboxypepD_reg"/>
    <property type="match status" value="2"/>
</dbReference>
<comment type="caution">
    <text evidence="8">The sequence shown here is derived from an EMBL/GenBank/DDBJ whole genome shotgun (WGS) entry which is preliminary data.</text>
</comment>
<evidence type="ECO:0000256" key="2">
    <source>
        <dbReference type="ARBA" id="ARBA00010687"/>
    </source>
</evidence>
<evidence type="ECO:0000256" key="7">
    <source>
        <dbReference type="SAM" id="MobiDB-lite"/>
    </source>
</evidence>
<protein>
    <recommendedName>
        <fullName evidence="3 6">Arabinogalactan endo-beta-1,4-galactanase</fullName>
        <ecNumber evidence="3 6">3.2.1.89</ecNumber>
    </recommendedName>
</protein>
<feature type="compositionally biased region" description="Basic and acidic residues" evidence="7">
    <location>
        <begin position="1165"/>
        <end position="1174"/>
    </location>
</feature>
<dbReference type="GO" id="GO:0031218">
    <property type="term" value="F:arabinogalactan endo-1,4-beta-galactosidase activity"/>
    <property type="evidence" value="ECO:0007669"/>
    <property type="project" value="UniProtKB-EC"/>
</dbReference>
<dbReference type="RefSeq" id="WP_186835417.1">
    <property type="nucleotide sequence ID" value="NZ_JACOOQ010000018.1"/>
</dbReference>
<dbReference type="GO" id="GO:0015926">
    <property type="term" value="F:glucosidase activity"/>
    <property type="evidence" value="ECO:0007669"/>
    <property type="project" value="InterPro"/>
</dbReference>
<evidence type="ECO:0000313" key="8">
    <source>
        <dbReference type="EMBL" id="MBC5640826.1"/>
    </source>
</evidence>
<comment type="catalytic activity">
    <reaction evidence="1 6">
        <text>The enzyme specifically hydrolyzes (1-&gt;4)-beta-D-galactosidic linkages in type I arabinogalactans.</text>
        <dbReference type="EC" id="3.2.1.89"/>
    </reaction>
</comment>
<comment type="similarity">
    <text evidence="2 6">Belongs to the glycosyl hydrolase 53 family.</text>
</comment>
<dbReference type="GO" id="GO:0045490">
    <property type="term" value="P:pectin catabolic process"/>
    <property type="evidence" value="ECO:0007669"/>
    <property type="project" value="TreeGrafter"/>
</dbReference>
<accession>A0A8I0DQ21</accession>
<dbReference type="EC" id="3.2.1.89" evidence="3 6"/>
<dbReference type="InterPro" id="IPR011683">
    <property type="entry name" value="Glyco_hydro_53"/>
</dbReference>
<dbReference type="Gene3D" id="2.60.40.1120">
    <property type="entry name" value="Carboxypeptidase-like, regulatory domain"/>
    <property type="match status" value="4"/>
</dbReference>
<dbReference type="PANTHER" id="PTHR34983:SF1">
    <property type="entry name" value="ARABINOGALACTAN ENDO-BETA-1,4-GALACTANASE A"/>
    <property type="match status" value="1"/>
</dbReference>
<evidence type="ECO:0000256" key="6">
    <source>
        <dbReference type="RuleBase" id="RU361192"/>
    </source>
</evidence>
<evidence type="ECO:0000256" key="5">
    <source>
        <dbReference type="ARBA" id="ARBA00023295"/>
    </source>
</evidence>
<dbReference type="EMBL" id="JACOOQ010000018">
    <property type="protein sequence ID" value="MBC5640826.1"/>
    <property type="molecule type" value="Genomic_DNA"/>
</dbReference>
<gene>
    <name evidence="8" type="ORF">H8R92_10415</name>
</gene>
<keyword evidence="5 6" id="KW-0326">Glycosidase</keyword>
<keyword evidence="4 6" id="KW-0378">Hydrolase</keyword>
<dbReference type="SUPFAM" id="SSF49452">
    <property type="entry name" value="Starch-binding domain-like"/>
    <property type="match status" value="2"/>
</dbReference>
<dbReference type="Gene3D" id="2.60.120.260">
    <property type="entry name" value="Galactose-binding domain-like"/>
    <property type="match status" value="2"/>
</dbReference>
<dbReference type="AlphaFoldDB" id="A0A8I0DQ21"/>
<dbReference type="Proteomes" id="UP000662088">
    <property type="component" value="Unassembled WGS sequence"/>
</dbReference>
<dbReference type="SUPFAM" id="SSF51445">
    <property type="entry name" value="(Trans)glycosidases"/>
    <property type="match status" value="1"/>
</dbReference>
<evidence type="ECO:0000313" key="9">
    <source>
        <dbReference type="Proteomes" id="UP000662088"/>
    </source>
</evidence>
<dbReference type="GO" id="GO:0030246">
    <property type="term" value="F:carbohydrate binding"/>
    <property type="evidence" value="ECO:0007669"/>
    <property type="project" value="InterPro"/>
</dbReference>
<feature type="region of interest" description="Disordered" evidence="7">
    <location>
        <begin position="1136"/>
        <end position="1174"/>
    </location>
</feature>
<evidence type="ECO:0000256" key="4">
    <source>
        <dbReference type="ARBA" id="ARBA00022801"/>
    </source>
</evidence>
<dbReference type="InterPro" id="IPR008969">
    <property type="entry name" value="CarboxyPept-like_regulatory"/>
</dbReference>
<dbReference type="PANTHER" id="PTHR34983">
    <property type="entry name" value="ARABINOGALACTAN ENDO-BETA-1,4-GALACTANASE A"/>
    <property type="match status" value="1"/>
</dbReference>
<dbReference type="InterPro" id="IPR013784">
    <property type="entry name" value="Carb-bd-like_fold"/>
</dbReference>
<organism evidence="8 9">
    <name type="scientific">Clostridium lentum</name>
    <dbReference type="NCBI Taxonomy" id="2763037"/>
    <lineage>
        <taxon>Bacteria</taxon>
        <taxon>Bacillati</taxon>
        <taxon>Bacillota</taxon>
        <taxon>Clostridia</taxon>
        <taxon>Eubacteriales</taxon>
        <taxon>Clostridiaceae</taxon>
        <taxon>Clostridium</taxon>
    </lineage>
</organism>
<dbReference type="Gene3D" id="1.20.1270.90">
    <property type="entry name" value="AF1782-like"/>
    <property type="match status" value="1"/>
</dbReference>
<dbReference type="InterPro" id="IPR017853">
    <property type="entry name" value="GH"/>
</dbReference>
<reference evidence="8" key="1">
    <citation type="submission" date="2020-08" db="EMBL/GenBank/DDBJ databases">
        <title>Genome public.</title>
        <authorList>
            <person name="Liu C."/>
            <person name="Sun Q."/>
        </authorList>
    </citation>
    <scope>NUCLEOTIDE SEQUENCE</scope>
    <source>
        <strain evidence="8">NSJ-42</strain>
    </source>
</reference>
<feature type="compositionally biased region" description="Acidic residues" evidence="7">
    <location>
        <begin position="1136"/>
        <end position="1158"/>
    </location>
</feature>
<proteinExistence type="inferred from homology"/>
<feature type="region of interest" description="Disordered" evidence="7">
    <location>
        <begin position="443"/>
        <end position="465"/>
    </location>
</feature>
<dbReference type="SUPFAM" id="SSF49464">
    <property type="entry name" value="Carboxypeptidase regulatory domain-like"/>
    <property type="match status" value="1"/>
</dbReference>
<evidence type="ECO:0000256" key="1">
    <source>
        <dbReference type="ARBA" id="ARBA00001695"/>
    </source>
</evidence>